<organism evidence="2 3">
    <name type="scientific">Nicotiana sylvestris</name>
    <name type="common">Wood tobacco</name>
    <name type="synonym">South American tobacco</name>
    <dbReference type="NCBI Taxonomy" id="4096"/>
    <lineage>
        <taxon>Eukaryota</taxon>
        <taxon>Viridiplantae</taxon>
        <taxon>Streptophyta</taxon>
        <taxon>Embryophyta</taxon>
        <taxon>Tracheophyta</taxon>
        <taxon>Spermatophyta</taxon>
        <taxon>Magnoliopsida</taxon>
        <taxon>eudicotyledons</taxon>
        <taxon>Gunneridae</taxon>
        <taxon>Pentapetalae</taxon>
        <taxon>asterids</taxon>
        <taxon>lamiids</taxon>
        <taxon>Solanales</taxon>
        <taxon>Solanaceae</taxon>
        <taxon>Nicotianoideae</taxon>
        <taxon>Nicotianeae</taxon>
        <taxon>Nicotiana</taxon>
    </lineage>
</organism>
<dbReference type="Proteomes" id="UP000189701">
    <property type="component" value="Unplaced"/>
</dbReference>
<name>A0A1U7X8Q6_NICSY</name>
<dbReference type="Pfam" id="PF00078">
    <property type="entry name" value="RVT_1"/>
    <property type="match status" value="1"/>
</dbReference>
<sequence length="178" mass="19952">NQNAFVKGRQIVDAAMVANECLEYLFKRKIKGVACKLDLEKAYDHVNWHGYFKSYRGPRQRDPLSPYLFLLMMEILSILLQKAENLGWIRGLKCRRSEGAISHILYADDTLILCETAIDQILHLRGVLLAFEAVSVFKVNSAKNIIGCKVEQLPTAYLGLPLGAKKNDQKNVAGSSGQ</sequence>
<dbReference type="PANTHER" id="PTHR46890">
    <property type="entry name" value="NON-LTR RETROLELEMENT REVERSE TRANSCRIPTASE-LIKE PROTEIN-RELATED"/>
    <property type="match status" value="1"/>
</dbReference>
<reference evidence="3" key="2">
    <citation type="submission" date="2025-08" db="UniProtKB">
        <authorList>
            <consortium name="RefSeq"/>
        </authorList>
    </citation>
    <scope>IDENTIFICATION</scope>
    <source>
        <tissue evidence="3">Leaf</tissue>
    </source>
</reference>
<dbReference type="InterPro" id="IPR052343">
    <property type="entry name" value="Retrotransposon-Effector_Assoc"/>
</dbReference>
<accession>A0A1U7X8Q6</accession>
<dbReference type="STRING" id="4096.A0A1U7X8Q6"/>
<dbReference type="RefSeq" id="XP_009786031.1">
    <property type="nucleotide sequence ID" value="XM_009787729.1"/>
</dbReference>
<gene>
    <name evidence="3" type="primary">LOC104234197</name>
</gene>
<dbReference type="AlphaFoldDB" id="A0A1U7X8Q6"/>
<evidence type="ECO:0000313" key="2">
    <source>
        <dbReference type="Proteomes" id="UP000189701"/>
    </source>
</evidence>
<proteinExistence type="predicted"/>
<dbReference type="eggNOG" id="KOG1075">
    <property type="taxonomic scope" value="Eukaryota"/>
</dbReference>
<reference evidence="2" key="1">
    <citation type="journal article" date="2013" name="Genome Biol.">
        <title>Reference genomes and transcriptomes of Nicotiana sylvestris and Nicotiana tomentosiformis.</title>
        <authorList>
            <person name="Sierro N."/>
            <person name="Battey J.N."/>
            <person name="Ouadi S."/>
            <person name="Bovet L."/>
            <person name="Goepfert S."/>
            <person name="Bakaher N."/>
            <person name="Peitsch M.C."/>
            <person name="Ivanov N.V."/>
        </authorList>
    </citation>
    <scope>NUCLEOTIDE SEQUENCE [LARGE SCALE GENOMIC DNA]</scope>
</reference>
<feature type="non-terminal residue" evidence="3">
    <location>
        <position position="178"/>
    </location>
</feature>
<feature type="domain" description="Reverse transcriptase" evidence="1">
    <location>
        <begin position="53"/>
        <end position="161"/>
    </location>
</feature>
<evidence type="ECO:0000259" key="1">
    <source>
        <dbReference type="Pfam" id="PF00078"/>
    </source>
</evidence>
<feature type="non-terminal residue" evidence="3">
    <location>
        <position position="1"/>
    </location>
</feature>
<protein>
    <submittedName>
        <fullName evidence="3">Uncharacterized protein LOC104234197</fullName>
    </submittedName>
</protein>
<dbReference type="CDD" id="cd01650">
    <property type="entry name" value="RT_nLTR_like"/>
    <property type="match status" value="1"/>
</dbReference>
<keyword evidence="2" id="KW-1185">Reference proteome</keyword>
<dbReference type="PANTHER" id="PTHR46890:SF50">
    <property type="entry name" value="RNA-DIRECTED DNA POLYMERASE, EUKARYOTA, REVERSE TRANSCRIPTASE ZINC-BINDING DOMAIN PROTEIN-RELATED"/>
    <property type="match status" value="1"/>
</dbReference>
<dbReference type="InterPro" id="IPR000477">
    <property type="entry name" value="RT_dom"/>
</dbReference>
<evidence type="ECO:0000313" key="3">
    <source>
        <dbReference type="RefSeq" id="XP_009786031.1"/>
    </source>
</evidence>